<feature type="region of interest" description="Disordered" evidence="7">
    <location>
        <begin position="291"/>
        <end position="323"/>
    </location>
</feature>
<dbReference type="Gene3D" id="3.40.390.10">
    <property type="entry name" value="Collagenase (Catalytic Domain)"/>
    <property type="match status" value="1"/>
</dbReference>
<evidence type="ECO:0000256" key="4">
    <source>
        <dbReference type="ARBA" id="ARBA00022801"/>
    </source>
</evidence>
<name>A0A0D1YWU0_9EURO</name>
<organism evidence="8 9">
    <name type="scientific">Exophiala sideris</name>
    <dbReference type="NCBI Taxonomy" id="1016849"/>
    <lineage>
        <taxon>Eukaryota</taxon>
        <taxon>Fungi</taxon>
        <taxon>Dikarya</taxon>
        <taxon>Ascomycota</taxon>
        <taxon>Pezizomycotina</taxon>
        <taxon>Eurotiomycetes</taxon>
        <taxon>Chaetothyriomycetidae</taxon>
        <taxon>Chaetothyriales</taxon>
        <taxon>Herpotrichiellaceae</taxon>
        <taxon>Exophiala</taxon>
    </lineage>
</organism>
<evidence type="ECO:0000256" key="2">
    <source>
        <dbReference type="ARBA" id="ARBA00022670"/>
    </source>
</evidence>
<evidence type="ECO:0000313" key="9">
    <source>
        <dbReference type="Proteomes" id="UP000053599"/>
    </source>
</evidence>
<dbReference type="PANTHER" id="PTHR15910:SF1">
    <property type="entry name" value="ARCHAEMETZINCIN-2"/>
    <property type="match status" value="1"/>
</dbReference>
<evidence type="ECO:0000256" key="1">
    <source>
        <dbReference type="ARBA" id="ARBA00001947"/>
    </source>
</evidence>
<dbReference type="SUPFAM" id="SSF55486">
    <property type="entry name" value="Metalloproteases ('zincins'), catalytic domain"/>
    <property type="match status" value="1"/>
</dbReference>
<evidence type="ECO:0000313" key="8">
    <source>
        <dbReference type="EMBL" id="KIV85979.1"/>
    </source>
</evidence>
<keyword evidence="5" id="KW-0862">Zinc</keyword>
<dbReference type="GO" id="GO:0008237">
    <property type="term" value="F:metallopeptidase activity"/>
    <property type="evidence" value="ECO:0007669"/>
    <property type="project" value="UniProtKB-KW"/>
</dbReference>
<gene>
    <name evidence="8" type="ORF">PV11_01624</name>
</gene>
<dbReference type="Pfam" id="PF07998">
    <property type="entry name" value="Peptidase_M54"/>
    <property type="match status" value="1"/>
</dbReference>
<dbReference type="GO" id="GO:0046872">
    <property type="term" value="F:metal ion binding"/>
    <property type="evidence" value="ECO:0007669"/>
    <property type="project" value="UniProtKB-KW"/>
</dbReference>
<proteinExistence type="predicted"/>
<dbReference type="CDD" id="cd11375">
    <property type="entry name" value="Peptidase_M54"/>
    <property type="match status" value="1"/>
</dbReference>
<evidence type="ECO:0000256" key="5">
    <source>
        <dbReference type="ARBA" id="ARBA00022833"/>
    </source>
</evidence>
<dbReference type="PANTHER" id="PTHR15910">
    <property type="entry name" value="ARCHAEMETZINCIN"/>
    <property type="match status" value="1"/>
</dbReference>
<dbReference type="InterPro" id="IPR012962">
    <property type="entry name" value="Pept_M54_archaemetzincn"/>
</dbReference>
<dbReference type="EMBL" id="KN846951">
    <property type="protein sequence ID" value="KIV85979.1"/>
    <property type="molecule type" value="Genomic_DNA"/>
</dbReference>
<sequence>MSTVCADIPLTFSSSPIAIASGYRPYSNQQLLIAATGCTKPTSDVFTHDLNAFPAPLVLPGDDIECDPTYPPQSFRENVLYVAAAPAIDSRVEHMQDWQRSVWDARTSGDTEPTTRTVPDVESISAYLRAFYHGMEVNILQQKLVFTAWNDKPPQKGRSLGKEASHRSKIEYVALSTGIELIRIRTRYTPPEGRHEESGLFAYSHQLNLNDLADVAMTLVPSDAYALLMLTNHDLYEGDDDDFCCGRAWGASRIAVVSAARYRPALDELHKVDTQHIWPASHCEAFVNGMSGPHEGVPTTGPNKPTKRRKIRTAPTSGRSSFPAREPLERALSAHLSEHVGTNPASSSAYLFQVCRTAAHELGHCFGLDHCMYRACAMQGTASVAEDMRQPPYLCPVCERKVAWAVSRDDVVHSSINGNVVREQRAMKTDADQEWEFKTAKSRRDRLLALKDFCQGQAPNFAPFAAWCESMVELMK</sequence>
<evidence type="ECO:0000256" key="3">
    <source>
        <dbReference type="ARBA" id="ARBA00022723"/>
    </source>
</evidence>
<keyword evidence="6" id="KW-0482">Metalloprotease</keyword>
<keyword evidence="2" id="KW-0645">Protease</keyword>
<dbReference type="InterPro" id="IPR024079">
    <property type="entry name" value="MetalloPept_cat_dom_sf"/>
</dbReference>
<dbReference type="GO" id="GO:0006508">
    <property type="term" value="P:proteolysis"/>
    <property type="evidence" value="ECO:0007669"/>
    <property type="project" value="UniProtKB-KW"/>
</dbReference>
<evidence type="ECO:0000256" key="6">
    <source>
        <dbReference type="ARBA" id="ARBA00023049"/>
    </source>
</evidence>
<dbReference type="AlphaFoldDB" id="A0A0D1YWU0"/>
<protein>
    <submittedName>
        <fullName evidence="8">Uncharacterized protein</fullName>
    </submittedName>
</protein>
<dbReference type="HOGENOM" id="CLU_035433_2_1_1"/>
<comment type="cofactor">
    <cofactor evidence="1">
        <name>Zn(2+)</name>
        <dbReference type="ChEBI" id="CHEBI:29105"/>
    </cofactor>
</comment>
<keyword evidence="4" id="KW-0378">Hydrolase</keyword>
<keyword evidence="3" id="KW-0479">Metal-binding</keyword>
<evidence type="ECO:0000256" key="7">
    <source>
        <dbReference type="SAM" id="MobiDB-lite"/>
    </source>
</evidence>
<dbReference type="Proteomes" id="UP000053599">
    <property type="component" value="Unassembled WGS sequence"/>
</dbReference>
<reference evidence="8 9" key="1">
    <citation type="submission" date="2015-01" db="EMBL/GenBank/DDBJ databases">
        <title>The Genome Sequence of Exophiala sideris CBS121828.</title>
        <authorList>
            <consortium name="The Broad Institute Genomics Platform"/>
            <person name="Cuomo C."/>
            <person name="de Hoog S."/>
            <person name="Gorbushina A."/>
            <person name="Stielow B."/>
            <person name="Teixiera M."/>
            <person name="Abouelleil A."/>
            <person name="Chapman S.B."/>
            <person name="Priest M."/>
            <person name="Young S.K."/>
            <person name="Wortman J."/>
            <person name="Nusbaum C."/>
            <person name="Birren B."/>
        </authorList>
    </citation>
    <scope>NUCLEOTIDE SEQUENCE [LARGE SCALE GENOMIC DNA]</scope>
    <source>
        <strain evidence="8 9">CBS 121828</strain>
    </source>
</reference>
<accession>A0A0D1YWU0</accession>
<dbReference type="OrthoDB" id="2365600at2759"/>